<dbReference type="EMBL" id="KP136319">
    <property type="protein sequence ID" value="AJF97271.1"/>
    <property type="molecule type" value="Genomic_DNA"/>
</dbReference>
<keyword evidence="1" id="KW-0808">Transferase</keyword>
<accession>A0A0B5J8Z5</accession>
<proteinExistence type="predicted"/>
<keyword evidence="1" id="KW-0418">Kinase</keyword>
<dbReference type="GeneID" id="23462188"/>
<dbReference type="Gene3D" id="3.40.190.10">
    <property type="entry name" value="Periplasmic binding protein-like II"/>
    <property type="match status" value="1"/>
</dbReference>
<evidence type="ECO:0000313" key="2">
    <source>
        <dbReference type="Proteomes" id="UP000202511"/>
    </source>
</evidence>
<evidence type="ECO:0000313" key="1">
    <source>
        <dbReference type="EMBL" id="AJF97271.1"/>
    </source>
</evidence>
<reference evidence="1 2" key="1">
    <citation type="journal article" date="2015" name="Parasitol. Res.">
        <title>Viruses in close associations with free-living amoebae.</title>
        <authorList>
            <person name="Scheid P."/>
        </authorList>
    </citation>
    <scope>NUCLEOTIDE SEQUENCE [LARGE SCALE GENOMIC DNA]</scope>
    <source>
        <strain evidence="1">KlaHel</strain>
    </source>
</reference>
<sequence>MVIFDGLPLFAAVWAGTITRWDDPAFGAGSGATPDMLPPGEVLIAVERFPSGSLETEAASLGATFAQALSSASPAFADAYAAHDGDLAALVLATAGTNRTLLVDPVTWSVVVPAGTTPAGPVYDPVTARASLRRPRRLGIGRRRHCVHNRRRPGDGPLHAAHAHQPRRSVLFRLDAFGRARGNGHL</sequence>
<dbReference type="Proteomes" id="UP000202511">
    <property type="component" value="Segment"/>
</dbReference>
<name>A0A0B5J8Z5_9VIRU</name>
<dbReference type="KEGG" id="vg:23462188"/>
<organism evidence="1 2">
    <name type="scientific">Pandoravirus inopinatum</name>
    <dbReference type="NCBI Taxonomy" id="1605721"/>
    <lineage>
        <taxon>Viruses</taxon>
        <taxon>Pandoravirus</taxon>
    </lineage>
</organism>
<dbReference type="GO" id="GO:0016301">
    <property type="term" value="F:kinase activity"/>
    <property type="evidence" value="ECO:0007669"/>
    <property type="project" value="UniProtKB-KW"/>
</dbReference>
<dbReference type="RefSeq" id="YP_009119506.1">
    <property type="nucleotide sequence ID" value="NC_026440.1"/>
</dbReference>
<protein>
    <submittedName>
        <fullName evidence="1">Serine/threonine kinase motif-containing protein</fullName>
    </submittedName>
</protein>